<evidence type="ECO:0000313" key="2">
    <source>
        <dbReference type="Proteomes" id="UP001054821"/>
    </source>
</evidence>
<dbReference type="EMBL" id="JAJFAZ020000002">
    <property type="protein sequence ID" value="KAI5345169.1"/>
    <property type="molecule type" value="Genomic_DNA"/>
</dbReference>
<reference evidence="1 2" key="1">
    <citation type="journal article" date="2022" name="G3 (Bethesda)">
        <title>Whole-genome sequence and methylome profiling of the almond [Prunus dulcis (Mill.) D.A. Webb] cultivar 'Nonpareil'.</title>
        <authorList>
            <person name="D'Amico-Willman K.M."/>
            <person name="Ouma W.Z."/>
            <person name="Meulia T."/>
            <person name="Sideli G.M."/>
            <person name="Gradziel T.M."/>
            <person name="Fresnedo-Ramirez J."/>
        </authorList>
    </citation>
    <scope>NUCLEOTIDE SEQUENCE [LARGE SCALE GENOMIC DNA]</scope>
    <source>
        <strain evidence="1">Clone GOH B32 T37-40</strain>
    </source>
</reference>
<name>A0AAD4WM49_PRUDU</name>
<dbReference type="Proteomes" id="UP001054821">
    <property type="component" value="Chromosome 2"/>
</dbReference>
<gene>
    <name evidence="1" type="ORF">L3X38_013046</name>
</gene>
<evidence type="ECO:0000313" key="1">
    <source>
        <dbReference type="EMBL" id="KAI5345169.1"/>
    </source>
</evidence>
<protein>
    <submittedName>
        <fullName evidence="1">Uncharacterized protein</fullName>
    </submittedName>
</protein>
<organism evidence="1 2">
    <name type="scientific">Prunus dulcis</name>
    <name type="common">Almond</name>
    <name type="synonym">Amygdalus dulcis</name>
    <dbReference type="NCBI Taxonomy" id="3755"/>
    <lineage>
        <taxon>Eukaryota</taxon>
        <taxon>Viridiplantae</taxon>
        <taxon>Streptophyta</taxon>
        <taxon>Embryophyta</taxon>
        <taxon>Tracheophyta</taxon>
        <taxon>Spermatophyta</taxon>
        <taxon>Magnoliopsida</taxon>
        <taxon>eudicotyledons</taxon>
        <taxon>Gunneridae</taxon>
        <taxon>Pentapetalae</taxon>
        <taxon>rosids</taxon>
        <taxon>fabids</taxon>
        <taxon>Rosales</taxon>
        <taxon>Rosaceae</taxon>
        <taxon>Amygdaloideae</taxon>
        <taxon>Amygdaleae</taxon>
        <taxon>Prunus</taxon>
    </lineage>
</organism>
<keyword evidence="2" id="KW-1185">Reference proteome</keyword>
<dbReference type="AlphaFoldDB" id="A0AAD4WM49"/>
<comment type="caution">
    <text evidence="1">The sequence shown here is derived from an EMBL/GenBank/DDBJ whole genome shotgun (WGS) entry which is preliminary data.</text>
</comment>
<proteinExistence type="predicted"/>
<accession>A0AAD4WM49</accession>
<sequence length="70" mass="7601">MCGTLVASPGEEALWVDFRENMYDCETGMAADIGQSGLHDHYETNGLELSGYWECSDSIHTKGASKALNS</sequence>